<feature type="region of interest" description="Disordered" evidence="2">
    <location>
        <begin position="270"/>
        <end position="300"/>
    </location>
</feature>
<dbReference type="PROSITE" id="PS51253">
    <property type="entry name" value="HTH_CENPB"/>
    <property type="match status" value="1"/>
</dbReference>
<proteinExistence type="predicted"/>
<dbReference type="Pfam" id="PF03221">
    <property type="entry name" value="HTH_Tnp_Tc5"/>
    <property type="match status" value="1"/>
</dbReference>
<feature type="compositionally biased region" description="Basic and acidic residues" evidence="2">
    <location>
        <begin position="64"/>
        <end position="76"/>
    </location>
</feature>
<feature type="domain" description="HTH CENPB-type" evidence="3">
    <location>
        <begin position="76"/>
        <end position="156"/>
    </location>
</feature>
<dbReference type="HOGENOM" id="CLU_927603_0_0_1"/>
<dbReference type="Gene3D" id="1.10.10.60">
    <property type="entry name" value="Homeodomain-like"/>
    <property type="match status" value="1"/>
</dbReference>
<dbReference type="InterPro" id="IPR009057">
    <property type="entry name" value="Homeodomain-like_sf"/>
</dbReference>
<feature type="region of interest" description="Disordered" evidence="2">
    <location>
        <begin position="163"/>
        <end position="239"/>
    </location>
</feature>
<protein>
    <recommendedName>
        <fullName evidence="3">HTH CENPB-type domain-containing protein</fullName>
    </recommendedName>
</protein>
<keyword evidence="1" id="KW-0238">DNA-binding</keyword>
<gene>
    <name evidence="4" type="ORF">FOMPIDRAFT_1020602</name>
</gene>
<dbReference type="Proteomes" id="UP000015241">
    <property type="component" value="Unassembled WGS sequence"/>
</dbReference>
<accession>S8EUP7</accession>
<keyword evidence="5" id="KW-1185">Reference proteome</keyword>
<reference evidence="4 5" key="1">
    <citation type="journal article" date="2012" name="Science">
        <title>The Paleozoic origin of enzymatic lignin decomposition reconstructed from 31 fungal genomes.</title>
        <authorList>
            <person name="Floudas D."/>
            <person name="Binder M."/>
            <person name="Riley R."/>
            <person name="Barry K."/>
            <person name="Blanchette R.A."/>
            <person name="Henrissat B."/>
            <person name="Martinez A.T."/>
            <person name="Otillar R."/>
            <person name="Spatafora J.W."/>
            <person name="Yadav J.S."/>
            <person name="Aerts A."/>
            <person name="Benoit I."/>
            <person name="Boyd A."/>
            <person name="Carlson A."/>
            <person name="Copeland A."/>
            <person name="Coutinho P.M."/>
            <person name="de Vries R.P."/>
            <person name="Ferreira P."/>
            <person name="Findley K."/>
            <person name="Foster B."/>
            <person name="Gaskell J."/>
            <person name="Glotzer D."/>
            <person name="Gorecki P."/>
            <person name="Heitman J."/>
            <person name="Hesse C."/>
            <person name="Hori C."/>
            <person name="Igarashi K."/>
            <person name="Jurgens J.A."/>
            <person name="Kallen N."/>
            <person name="Kersten P."/>
            <person name="Kohler A."/>
            <person name="Kuees U."/>
            <person name="Kumar T.K.A."/>
            <person name="Kuo A."/>
            <person name="LaButti K."/>
            <person name="Larrondo L.F."/>
            <person name="Lindquist E."/>
            <person name="Ling A."/>
            <person name="Lombard V."/>
            <person name="Lucas S."/>
            <person name="Lundell T."/>
            <person name="Martin R."/>
            <person name="McLaughlin D.J."/>
            <person name="Morgenstern I."/>
            <person name="Morin E."/>
            <person name="Murat C."/>
            <person name="Nagy L.G."/>
            <person name="Nolan M."/>
            <person name="Ohm R.A."/>
            <person name="Patyshakuliyeva A."/>
            <person name="Rokas A."/>
            <person name="Ruiz-Duenas F.J."/>
            <person name="Sabat G."/>
            <person name="Salamov A."/>
            <person name="Samejima M."/>
            <person name="Schmutz J."/>
            <person name="Slot J.C."/>
            <person name="St John F."/>
            <person name="Stenlid J."/>
            <person name="Sun H."/>
            <person name="Sun S."/>
            <person name="Syed K."/>
            <person name="Tsang A."/>
            <person name="Wiebenga A."/>
            <person name="Young D."/>
            <person name="Pisabarro A."/>
            <person name="Eastwood D.C."/>
            <person name="Martin F."/>
            <person name="Cullen D."/>
            <person name="Grigoriev I.V."/>
            <person name="Hibbett D.S."/>
        </authorList>
    </citation>
    <scope>NUCLEOTIDE SEQUENCE</scope>
    <source>
        <strain evidence="5">FP-58527</strain>
    </source>
</reference>
<feature type="compositionally biased region" description="Acidic residues" evidence="2">
    <location>
        <begin position="189"/>
        <end position="202"/>
    </location>
</feature>
<dbReference type="InterPro" id="IPR006600">
    <property type="entry name" value="HTH_CenpB_DNA-bd_dom"/>
</dbReference>
<evidence type="ECO:0000259" key="3">
    <source>
        <dbReference type="PROSITE" id="PS51253"/>
    </source>
</evidence>
<dbReference type="SUPFAM" id="SSF46689">
    <property type="entry name" value="Homeodomain-like"/>
    <property type="match status" value="1"/>
</dbReference>
<sequence>MSHPDLRYGSVPIHLPANNIHIHHAMENTGGEQLQETDSERRRRMNLGKKRTCEVAGADPTLGRSDRLGSSEDGPKKTGKGRPRYEAIEADLAEWMRKHRDMGYQVQYVHIRQEALRLFAALKASDGAQGIPTREFKCSRPWITSFKERHGFKDEWPAGRVFHKPMPVDSKGASETKAEDANDDTKLFEEDEEEDVDDDDAYIEYPNPPALHPTRQWYSSQDRRSAGEGSTPTKAAAPNVGTSLSVFGLTPRDAGSLGRVSGYYAEYSPGANAHTATPESHISGSAGSAHYTAGSAGRAK</sequence>
<dbReference type="EMBL" id="KE504279">
    <property type="protein sequence ID" value="EPS93390.1"/>
    <property type="molecule type" value="Genomic_DNA"/>
</dbReference>
<evidence type="ECO:0000256" key="1">
    <source>
        <dbReference type="ARBA" id="ARBA00023125"/>
    </source>
</evidence>
<evidence type="ECO:0000256" key="2">
    <source>
        <dbReference type="SAM" id="MobiDB-lite"/>
    </source>
</evidence>
<feature type="compositionally biased region" description="Polar residues" evidence="2">
    <location>
        <begin position="274"/>
        <end position="286"/>
    </location>
</feature>
<dbReference type="GO" id="GO:0003677">
    <property type="term" value="F:DNA binding"/>
    <property type="evidence" value="ECO:0007669"/>
    <property type="project" value="UniProtKB-KW"/>
</dbReference>
<dbReference type="AlphaFoldDB" id="S8EUP7"/>
<organism evidence="4 5">
    <name type="scientific">Fomitopsis schrenkii</name>
    <name type="common">Brown rot fungus</name>
    <dbReference type="NCBI Taxonomy" id="2126942"/>
    <lineage>
        <taxon>Eukaryota</taxon>
        <taxon>Fungi</taxon>
        <taxon>Dikarya</taxon>
        <taxon>Basidiomycota</taxon>
        <taxon>Agaricomycotina</taxon>
        <taxon>Agaricomycetes</taxon>
        <taxon>Polyporales</taxon>
        <taxon>Fomitopsis</taxon>
    </lineage>
</organism>
<feature type="region of interest" description="Disordered" evidence="2">
    <location>
        <begin position="50"/>
        <end position="85"/>
    </location>
</feature>
<feature type="compositionally biased region" description="Basic and acidic residues" evidence="2">
    <location>
        <begin position="172"/>
        <end position="188"/>
    </location>
</feature>
<name>S8EUP7_FOMSC</name>
<evidence type="ECO:0000313" key="5">
    <source>
        <dbReference type="Proteomes" id="UP000015241"/>
    </source>
</evidence>
<dbReference type="InParanoid" id="S8EUP7"/>
<evidence type="ECO:0000313" key="4">
    <source>
        <dbReference type="EMBL" id="EPS93390.1"/>
    </source>
</evidence>